<feature type="region of interest" description="Disordered" evidence="1">
    <location>
        <begin position="14"/>
        <end position="41"/>
    </location>
</feature>
<protein>
    <submittedName>
        <fullName evidence="2">Uncharacterized protein</fullName>
    </submittedName>
</protein>
<organism evidence="2">
    <name type="scientific">Heliothis virescens</name>
    <name type="common">Tobacco budworm moth</name>
    <dbReference type="NCBI Taxonomy" id="7102"/>
    <lineage>
        <taxon>Eukaryota</taxon>
        <taxon>Metazoa</taxon>
        <taxon>Ecdysozoa</taxon>
        <taxon>Arthropoda</taxon>
        <taxon>Hexapoda</taxon>
        <taxon>Insecta</taxon>
        <taxon>Pterygota</taxon>
        <taxon>Neoptera</taxon>
        <taxon>Endopterygota</taxon>
        <taxon>Lepidoptera</taxon>
        <taxon>Glossata</taxon>
        <taxon>Ditrysia</taxon>
        <taxon>Noctuoidea</taxon>
        <taxon>Noctuidae</taxon>
        <taxon>Heliothinae</taxon>
        <taxon>Heliothis</taxon>
    </lineage>
</organism>
<evidence type="ECO:0000256" key="1">
    <source>
        <dbReference type="SAM" id="MobiDB-lite"/>
    </source>
</evidence>
<feature type="compositionally biased region" description="Polar residues" evidence="1">
    <location>
        <begin position="92"/>
        <end position="103"/>
    </location>
</feature>
<dbReference type="EMBL" id="NWSH01003225">
    <property type="protein sequence ID" value="PCG66725.1"/>
    <property type="molecule type" value="Genomic_DNA"/>
</dbReference>
<evidence type="ECO:0000313" key="2">
    <source>
        <dbReference type="EMBL" id="PCG66725.1"/>
    </source>
</evidence>
<proteinExistence type="predicted"/>
<feature type="compositionally biased region" description="Basic and acidic residues" evidence="1">
    <location>
        <begin position="104"/>
        <end position="113"/>
    </location>
</feature>
<feature type="compositionally biased region" description="Polar residues" evidence="1">
    <location>
        <begin position="24"/>
        <end position="39"/>
    </location>
</feature>
<comment type="caution">
    <text evidence="2">The sequence shown here is derived from an EMBL/GenBank/DDBJ whole genome shotgun (WGS) entry which is preliminary data.</text>
</comment>
<accession>A0A2A4J3T5</accession>
<gene>
    <name evidence="2" type="ORF">B5V51_7294</name>
</gene>
<reference evidence="2" key="1">
    <citation type="submission" date="2017-09" db="EMBL/GenBank/DDBJ databases">
        <title>Contemporary evolution of a Lepidopteran species, Heliothis virescens, in response to modern agricultural practices.</title>
        <authorList>
            <person name="Fritz M.L."/>
            <person name="Deyonke A.M."/>
            <person name="Papanicolaou A."/>
            <person name="Micinski S."/>
            <person name="Westbrook J."/>
            <person name="Gould F."/>
        </authorList>
    </citation>
    <scope>NUCLEOTIDE SEQUENCE [LARGE SCALE GENOMIC DNA]</scope>
    <source>
        <strain evidence="2">HvINT-</strain>
        <tissue evidence="2">Whole body</tissue>
    </source>
</reference>
<sequence>MSVSSVITIYSYSISGEDSDSSGDKTSNPGTTERFSSFGDSACGEPLQAQHITVDFTPDDTVDNEIVEDKICSFWKFIKDNPHIKKFKVQPEKNSYSRPSTTVKAEESPREPEYNDEVVGITKGAVSMLEVAEKKGLITSMFEKTTQRTLHSEYKENDPGLQNIRKRRKEEEPVTTVGAIRPKRRQKRGSKVCKCVNICKPCREHPKPMSEARLLCNTLTEWDAKHPKSMKAPAQPPLLHHCIIQPQVYP</sequence>
<name>A0A2A4J3T5_HELVI</name>
<dbReference type="AlphaFoldDB" id="A0A2A4J3T5"/>
<feature type="region of interest" description="Disordered" evidence="1">
    <location>
        <begin position="90"/>
        <end position="114"/>
    </location>
</feature>